<organism evidence="1 2">
    <name type="scientific">Bifidobacterium adolescentis JCM 15918</name>
    <dbReference type="NCBI Taxonomy" id="1437612"/>
    <lineage>
        <taxon>Bacteria</taxon>
        <taxon>Bacillati</taxon>
        <taxon>Actinomycetota</taxon>
        <taxon>Actinomycetes</taxon>
        <taxon>Bifidobacteriales</taxon>
        <taxon>Bifidobacteriaceae</taxon>
        <taxon>Bifidobacterium</taxon>
    </lineage>
</organism>
<name>A0A087DKJ6_BIFAD</name>
<dbReference type="AlphaFoldDB" id="A0A087DKJ6"/>
<accession>A0A087DKJ6</accession>
<evidence type="ECO:0000313" key="2">
    <source>
        <dbReference type="Proteomes" id="UP000029091"/>
    </source>
</evidence>
<comment type="caution">
    <text evidence="1">The sequence shown here is derived from an EMBL/GenBank/DDBJ whole genome shotgun (WGS) entry which is preliminary data.</text>
</comment>
<sequence>MKLNFDSESGVFTIKPESEAEITKLRTSALDIANLVVNYFDADIIKADINKPSNQQGA</sequence>
<dbReference type="Proteomes" id="UP000029091">
    <property type="component" value="Unassembled WGS sequence"/>
</dbReference>
<protein>
    <submittedName>
        <fullName evidence="1">Uncharacterized protein</fullName>
    </submittedName>
</protein>
<reference evidence="1 2" key="1">
    <citation type="submission" date="2014-03" db="EMBL/GenBank/DDBJ databases">
        <title>Genomics of Bifidobacteria.</title>
        <authorList>
            <person name="Ventura M."/>
            <person name="Milani C."/>
            <person name="Lugli G.A."/>
        </authorList>
    </citation>
    <scope>NUCLEOTIDE SEQUENCE [LARGE SCALE GENOMIC DNA]</scope>
    <source>
        <strain evidence="2">JCM 15918</strain>
    </source>
</reference>
<dbReference type="RefSeq" id="WP_169740291.1">
    <property type="nucleotide sequence ID" value="NZ_JDUX01000010.1"/>
</dbReference>
<evidence type="ECO:0000313" key="1">
    <source>
        <dbReference type="EMBL" id="KFI96046.1"/>
    </source>
</evidence>
<dbReference type="EMBL" id="JGZQ01000009">
    <property type="protein sequence ID" value="KFI96046.1"/>
    <property type="molecule type" value="Genomic_DNA"/>
</dbReference>
<gene>
    <name evidence="1" type="ORF">BSTER_1758</name>
</gene>
<proteinExistence type="predicted"/>